<dbReference type="InterPro" id="IPR036737">
    <property type="entry name" value="OmpA-like_sf"/>
</dbReference>
<proteinExistence type="predicted"/>
<keyword evidence="9" id="KW-1185">Reference proteome</keyword>
<dbReference type="OrthoDB" id="5525824at2"/>
<evidence type="ECO:0000256" key="6">
    <source>
        <dbReference type="SAM" id="Phobius"/>
    </source>
</evidence>
<keyword evidence="6" id="KW-0812">Transmembrane</keyword>
<dbReference type="InterPro" id="IPR006665">
    <property type="entry name" value="OmpA-like"/>
</dbReference>
<dbReference type="InterPro" id="IPR050330">
    <property type="entry name" value="Bact_OuterMem_StrucFunc"/>
</dbReference>
<keyword evidence="2 4" id="KW-0472">Membrane</keyword>
<dbReference type="Gene3D" id="3.40.1520.20">
    <property type="match status" value="2"/>
</dbReference>
<dbReference type="PRINTS" id="PR01021">
    <property type="entry name" value="OMPADOMAIN"/>
</dbReference>
<keyword evidence="6" id="KW-1133">Transmembrane helix</keyword>
<dbReference type="InterPro" id="IPR007055">
    <property type="entry name" value="BON_dom"/>
</dbReference>
<dbReference type="Pfam" id="PF04972">
    <property type="entry name" value="BON"/>
    <property type="match status" value="1"/>
</dbReference>
<dbReference type="PANTHER" id="PTHR30329:SF21">
    <property type="entry name" value="LIPOPROTEIN YIAD-RELATED"/>
    <property type="match status" value="1"/>
</dbReference>
<dbReference type="Gene3D" id="3.30.1330.60">
    <property type="entry name" value="OmpA-like domain"/>
    <property type="match status" value="1"/>
</dbReference>
<dbReference type="CDD" id="cd07185">
    <property type="entry name" value="OmpA_C-like"/>
    <property type="match status" value="1"/>
</dbReference>
<evidence type="ECO:0000256" key="4">
    <source>
        <dbReference type="PROSITE-ProRule" id="PRU00473"/>
    </source>
</evidence>
<dbReference type="AlphaFoldDB" id="A0A1C3VMN4"/>
<protein>
    <submittedName>
        <fullName evidence="8">OmpA-OmpF porin, OOP family</fullName>
    </submittedName>
</protein>
<evidence type="ECO:0000256" key="1">
    <source>
        <dbReference type="ARBA" id="ARBA00004442"/>
    </source>
</evidence>
<evidence type="ECO:0000259" key="7">
    <source>
        <dbReference type="PROSITE" id="PS51123"/>
    </source>
</evidence>
<dbReference type="RefSeq" id="WP_075854791.1">
    <property type="nucleotide sequence ID" value="NZ_FMAC01000007.1"/>
</dbReference>
<evidence type="ECO:0000256" key="3">
    <source>
        <dbReference type="ARBA" id="ARBA00023237"/>
    </source>
</evidence>
<evidence type="ECO:0000313" key="9">
    <source>
        <dbReference type="Proteomes" id="UP000186228"/>
    </source>
</evidence>
<dbReference type="Proteomes" id="UP000186228">
    <property type="component" value="Unassembled WGS sequence"/>
</dbReference>
<dbReference type="GO" id="GO:0009279">
    <property type="term" value="C:cell outer membrane"/>
    <property type="evidence" value="ECO:0007669"/>
    <property type="project" value="UniProtKB-SubCell"/>
</dbReference>
<dbReference type="STRING" id="52131.GA0061100_1073"/>
<dbReference type="PROSITE" id="PS51123">
    <property type="entry name" value="OMPA_2"/>
    <property type="match status" value="1"/>
</dbReference>
<gene>
    <name evidence="8" type="ORF">GA0061100_1073</name>
</gene>
<reference evidence="9" key="1">
    <citation type="submission" date="2016-08" db="EMBL/GenBank/DDBJ databases">
        <authorList>
            <person name="Varghese N."/>
            <person name="Submissions Spin"/>
        </authorList>
    </citation>
    <scope>NUCLEOTIDE SEQUENCE [LARGE SCALE GENOMIC DNA]</scope>
    <source>
        <strain evidence="9">CCBAU 57015</strain>
    </source>
</reference>
<feature type="compositionally biased region" description="Low complexity" evidence="5">
    <location>
        <begin position="221"/>
        <end position="245"/>
    </location>
</feature>
<dbReference type="InterPro" id="IPR006664">
    <property type="entry name" value="OMP_bac"/>
</dbReference>
<keyword evidence="3" id="KW-0998">Cell outer membrane</keyword>
<feature type="region of interest" description="Disordered" evidence="5">
    <location>
        <begin position="210"/>
        <end position="245"/>
    </location>
</feature>
<dbReference type="EMBL" id="FMAC01000007">
    <property type="protein sequence ID" value="SCB29063.1"/>
    <property type="molecule type" value="Genomic_DNA"/>
</dbReference>
<feature type="domain" description="OmpA-like" evidence="7">
    <location>
        <begin position="388"/>
        <end position="502"/>
    </location>
</feature>
<comment type="subcellular location">
    <subcellularLocation>
        <location evidence="1">Cell outer membrane</location>
    </subcellularLocation>
</comment>
<dbReference type="Pfam" id="PF00691">
    <property type="entry name" value="OmpA"/>
    <property type="match status" value="1"/>
</dbReference>
<sequence length="502" mass="50803">MSQPSKWWWGLIPLAILCILATFITGKSINSDLNNRATASLGSAVVSPVFSVAGRDVALAGVVFSPDAANQVAASVGQVWGVRRVLVDAKEPEVAKPFNWAISHEGPSVVLSGSVPNPDTREKIVATAKATFAGADVKDEMHYASGAAAGYAGAVQFGIDQLGKLSKGSASLSDTGLTISGSADTSDAYNAITTALKTLPEGLTLAKSDITAPKPEPAAPVTPTTETPAAPAVATASSSTDTSAAATATSTVATTAAAYGFDAARDTDKLTLSGNYPDDDTHGKILDTAKSLFPGDVVNDQMTAAPGAPNGFANAALAGLSALSRLAKGTFSLAGTNATLSGEALYDGAVNSVQRGFAAALPDGFKAASATITVSTPAPAVDAVNCQSMLNGIVTKSKIGFETGKARVSPASSGLLDTIVATINRCPGSNIEVSGHTDSSGDEKANIVLSEQRAKAVLTYLTDAGVPSSRLTAVGFGSSHPLASNDTEEGKALNRRIEFSVK</sequence>
<dbReference type="SUPFAM" id="SSF103088">
    <property type="entry name" value="OmpA-like"/>
    <property type="match status" value="1"/>
</dbReference>
<evidence type="ECO:0000256" key="2">
    <source>
        <dbReference type="ARBA" id="ARBA00023136"/>
    </source>
</evidence>
<dbReference type="PANTHER" id="PTHR30329">
    <property type="entry name" value="STATOR ELEMENT OF FLAGELLAR MOTOR COMPLEX"/>
    <property type="match status" value="1"/>
</dbReference>
<accession>A0A1C3VMN4</accession>
<evidence type="ECO:0000256" key="5">
    <source>
        <dbReference type="SAM" id="MobiDB-lite"/>
    </source>
</evidence>
<organism evidence="8 9">
    <name type="scientific">Rhizobium hainanense</name>
    <dbReference type="NCBI Taxonomy" id="52131"/>
    <lineage>
        <taxon>Bacteria</taxon>
        <taxon>Pseudomonadati</taxon>
        <taxon>Pseudomonadota</taxon>
        <taxon>Alphaproteobacteria</taxon>
        <taxon>Hyphomicrobiales</taxon>
        <taxon>Rhizobiaceae</taxon>
        <taxon>Rhizobium/Agrobacterium group</taxon>
        <taxon>Rhizobium</taxon>
    </lineage>
</organism>
<feature type="transmembrane region" description="Helical" evidence="6">
    <location>
        <begin position="7"/>
        <end position="26"/>
    </location>
</feature>
<name>A0A1C3VMN4_9HYPH</name>
<evidence type="ECO:0000313" key="8">
    <source>
        <dbReference type="EMBL" id="SCB29063.1"/>
    </source>
</evidence>